<evidence type="ECO:0000313" key="1">
    <source>
        <dbReference type="EMBL" id="CAH1240639.1"/>
    </source>
</evidence>
<proteinExistence type="predicted"/>
<name>A0A8J9YRR4_BRALA</name>
<sequence length="144" mass="14785">MIREKEGGTSRRNPQLWGKLELMAPPSLPAQLLLSGPFVFRAGFCILLMLLQGQLPGQQLAQGSCPAGTSGQLPGQQLAQGSCPAGTSGQLPGRNLRAVARLVAQGSCPAGTSGQLPGRYLRAVARPVAQGSCPAGTSGQLPGW</sequence>
<accession>A0A8J9YRR4</accession>
<dbReference type="EMBL" id="OV696696">
    <property type="protein sequence ID" value="CAH1240639.1"/>
    <property type="molecule type" value="Genomic_DNA"/>
</dbReference>
<organism evidence="1 2">
    <name type="scientific">Branchiostoma lanceolatum</name>
    <name type="common">Common lancelet</name>
    <name type="synonym">Amphioxus lanceolatum</name>
    <dbReference type="NCBI Taxonomy" id="7740"/>
    <lineage>
        <taxon>Eukaryota</taxon>
        <taxon>Metazoa</taxon>
        <taxon>Chordata</taxon>
        <taxon>Cephalochordata</taxon>
        <taxon>Leptocardii</taxon>
        <taxon>Amphioxiformes</taxon>
        <taxon>Branchiostomatidae</taxon>
        <taxon>Branchiostoma</taxon>
    </lineage>
</organism>
<gene>
    <name evidence="1" type="primary">Hypp6057</name>
    <name evidence="1" type="ORF">BLAG_LOCUS4507</name>
</gene>
<dbReference type="AlphaFoldDB" id="A0A8J9YRR4"/>
<keyword evidence="2" id="KW-1185">Reference proteome</keyword>
<reference evidence="1" key="1">
    <citation type="submission" date="2022-01" db="EMBL/GenBank/DDBJ databases">
        <authorList>
            <person name="Braso-Vives M."/>
        </authorList>
    </citation>
    <scope>NUCLEOTIDE SEQUENCE</scope>
</reference>
<protein>
    <submittedName>
        <fullName evidence="1">Hypp6057 protein</fullName>
    </submittedName>
</protein>
<dbReference type="Proteomes" id="UP000838412">
    <property type="component" value="Chromosome 11"/>
</dbReference>
<evidence type="ECO:0000313" key="2">
    <source>
        <dbReference type="Proteomes" id="UP000838412"/>
    </source>
</evidence>